<feature type="compositionally biased region" description="Basic residues" evidence="1">
    <location>
        <begin position="104"/>
        <end position="117"/>
    </location>
</feature>
<feature type="region of interest" description="Disordered" evidence="1">
    <location>
        <begin position="164"/>
        <end position="183"/>
    </location>
</feature>
<feature type="compositionally biased region" description="Polar residues" evidence="1">
    <location>
        <begin position="120"/>
        <end position="153"/>
    </location>
</feature>
<feature type="compositionally biased region" description="Low complexity" evidence="1">
    <location>
        <begin position="171"/>
        <end position="181"/>
    </location>
</feature>
<proteinExistence type="predicted"/>
<organism evidence="3 4">
    <name type="scientific">Paramuricea clavata</name>
    <name type="common">Red gorgonian</name>
    <name type="synonym">Violescent sea-whip</name>
    <dbReference type="NCBI Taxonomy" id="317549"/>
    <lineage>
        <taxon>Eukaryota</taxon>
        <taxon>Metazoa</taxon>
        <taxon>Cnidaria</taxon>
        <taxon>Anthozoa</taxon>
        <taxon>Octocorallia</taxon>
        <taxon>Malacalcyonacea</taxon>
        <taxon>Plexauridae</taxon>
        <taxon>Paramuricea</taxon>
    </lineage>
</organism>
<sequence length="323" mass="36166">MTADEESKFKEAVADLPRDDNLPIKSVVSALSNGNFFTSCPSATEFTKQQKTTMEIKKMNFLYLFGGAAGPDGIHLKIIHELVNFIILLLVLLRQSFSHFVPGKKKRSVHRKSKKGRQFTGLQGYTNKTKTQENVLINEGESSVTQPSTSSEIDQPLDLSASRAKLKRRTISSSSSDNSDGGIDDPVEGYRLVNVAKLASLFQLKHMFVREIMNMPCLSLPSYHKMVDTILVAVEAEAQEEMQLAGQRVQDFISKENREQANDDTVMDIAVSFDKTWAKQRFASLMGVVFVIALDTGEVLDYHALSKECRKCVMKRSVVSPWY</sequence>
<evidence type="ECO:0000259" key="2">
    <source>
        <dbReference type="Pfam" id="PF20700"/>
    </source>
</evidence>
<keyword evidence="4" id="KW-1185">Reference proteome</keyword>
<evidence type="ECO:0000256" key="1">
    <source>
        <dbReference type="SAM" id="MobiDB-lite"/>
    </source>
</evidence>
<feature type="domain" description="Mutator-like transposase" evidence="2">
    <location>
        <begin position="212"/>
        <end position="316"/>
    </location>
</feature>
<accession>A0A7D9IHU8</accession>
<gene>
    <name evidence="3" type="ORF">PACLA_8A016866</name>
</gene>
<dbReference type="EMBL" id="CACRXK020005358">
    <property type="protein sequence ID" value="CAB4005930.1"/>
    <property type="molecule type" value="Genomic_DNA"/>
</dbReference>
<protein>
    <recommendedName>
        <fullName evidence="2">Mutator-like transposase domain-containing protein</fullName>
    </recommendedName>
</protein>
<evidence type="ECO:0000313" key="4">
    <source>
        <dbReference type="Proteomes" id="UP001152795"/>
    </source>
</evidence>
<dbReference type="AlphaFoldDB" id="A0A7D9IHU8"/>
<comment type="caution">
    <text evidence="3">The sequence shown here is derived from an EMBL/GenBank/DDBJ whole genome shotgun (WGS) entry which is preliminary data.</text>
</comment>
<dbReference type="Pfam" id="PF20700">
    <property type="entry name" value="Mutator"/>
    <property type="match status" value="1"/>
</dbReference>
<feature type="region of interest" description="Disordered" evidence="1">
    <location>
        <begin position="104"/>
        <end position="157"/>
    </location>
</feature>
<dbReference type="Proteomes" id="UP001152795">
    <property type="component" value="Unassembled WGS sequence"/>
</dbReference>
<name>A0A7D9IHU8_PARCT</name>
<reference evidence="3" key="1">
    <citation type="submission" date="2020-04" db="EMBL/GenBank/DDBJ databases">
        <authorList>
            <person name="Alioto T."/>
            <person name="Alioto T."/>
            <person name="Gomez Garrido J."/>
        </authorList>
    </citation>
    <scope>NUCLEOTIDE SEQUENCE</scope>
    <source>
        <strain evidence="3">A484AB</strain>
    </source>
</reference>
<dbReference type="OrthoDB" id="10069847at2759"/>
<evidence type="ECO:0000313" key="3">
    <source>
        <dbReference type="EMBL" id="CAB4005930.1"/>
    </source>
</evidence>
<dbReference type="InterPro" id="IPR049012">
    <property type="entry name" value="Mutator_transp_dom"/>
</dbReference>